<keyword evidence="1" id="KW-0732">Signal</keyword>
<keyword evidence="3" id="KW-1185">Reference proteome</keyword>
<feature type="chain" id="PRO_5040405631" evidence="1">
    <location>
        <begin position="34"/>
        <end position="101"/>
    </location>
</feature>
<evidence type="ECO:0000256" key="1">
    <source>
        <dbReference type="SAM" id="SignalP"/>
    </source>
</evidence>
<proteinExistence type="predicted"/>
<dbReference type="EMBL" id="CAJVPJ010000377">
    <property type="protein sequence ID" value="CAG8517986.1"/>
    <property type="molecule type" value="Genomic_DNA"/>
</dbReference>
<dbReference type="Proteomes" id="UP000789572">
    <property type="component" value="Unassembled WGS sequence"/>
</dbReference>
<evidence type="ECO:0000313" key="2">
    <source>
        <dbReference type="EMBL" id="CAG8517986.1"/>
    </source>
</evidence>
<name>A0A9N9A690_9GLOM</name>
<protein>
    <submittedName>
        <fullName evidence="2">5923_t:CDS:1</fullName>
    </submittedName>
</protein>
<organism evidence="2 3">
    <name type="scientific">Paraglomus occultum</name>
    <dbReference type="NCBI Taxonomy" id="144539"/>
    <lineage>
        <taxon>Eukaryota</taxon>
        <taxon>Fungi</taxon>
        <taxon>Fungi incertae sedis</taxon>
        <taxon>Mucoromycota</taxon>
        <taxon>Glomeromycotina</taxon>
        <taxon>Glomeromycetes</taxon>
        <taxon>Paraglomerales</taxon>
        <taxon>Paraglomeraceae</taxon>
        <taxon>Paraglomus</taxon>
    </lineage>
</organism>
<feature type="signal peptide" evidence="1">
    <location>
        <begin position="1"/>
        <end position="33"/>
    </location>
</feature>
<comment type="caution">
    <text evidence="2">The sequence shown here is derived from an EMBL/GenBank/DDBJ whole genome shotgun (WGS) entry which is preliminary data.</text>
</comment>
<dbReference type="AlphaFoldDB" id="A0A9N9A690"/>
<gene>
    <name evidence="2" type="ORF">POCULU_LOCUS3420</name>
</gene>
<accession>A0A9N9A690</accession>
<sequence>MYKSTTRSSVRTHSNRMILFLFLLILNITLTVSAPWPREDVWDPCKYDPTLDRLPDGRFRECSDEVWIRWQTPYEKQTFLEVQAYYELLRSFFLLNADSCP</sequence>
<reference evidence="2" key="1">
    <citation type="submission" date="2021-06" db="EMBL/GenBank/DDBJ databases">
        <authorList>
            <person name="Kallberg Y."/>
            <person name="Tangrot J."/>
            <person name="Rosling A."/>
        </authorList>
    </citation>
    <scope>NUCLEOTIDE SEQUENCE</scope>
    <source>
        <strain evidence="2">IA702</strain>
    </source>
</reference>
<evidence type="ECO:0000313" key="3">
    <source>
        <dbReference type="Proteomes" id="UP000789572"/>
    </source>
</evidence>